<dbReference type="Proteomes" id="UP000799770">
    <property type="component" value="Unassembled WGS sequence"/>
</dbReference>
<evidence type="ECO:0000313" key="2">
    <source>
        <dbReference type="EMBL" id="KAF2111303.1"/>
    </source>
</evidence>
<organism evidence="2 3">
    <name type="scientific">Lophiotrema nucula</name>
    <dbReference type="NCBI Taxonomy" id="690887"/>
    <lineage>
        <taxon>Eukaryota</taxon>
        <taxon>Fungi</taxon>
        <taxon>Dikarya</taxon>
        <taxon>Ascomycota</taxon>
        <taxon>Pezizomycotina</taxon>
        <taxon>Dothideomycetes</taxon>
        <taxon>Pleosporomycetidae</taxon>
        <taxon>Pleosporales</taxon>
        <taxon>Lophiotremataceae</taxon>
        <taxon>Lophiotrema</taxon>
    </lineage>
</organism>
<keyword evidence="1" id="KW-0812">Transmembrane</keyword>
<dbReference type="AlphaFoldDB" id="A0A6A5YWT9"/>
<dbReference type="InterPro" id="IPR053008">
    <property type="entry name" value="Phomopsin_biosynth_assoc"/>
</dbReference>
<keyword evidence="3" id="KW-1185">Reference proteome</keyword>
<accession>A0A6A5YWT9</accession>
<proteinExistence type="predicted"/>
<gene>
    <name evidence="2" type="ORF">BDV96DRAFT_650397</name>
</gene>
<dbReference type="PANTHER" id="PTHR35896:SF3">
    <property type="entry name" value="MAJOR FACILITATOR SUPERFAMILY TRANSPORTER"/>
    <property type="match status" value="1"/>
</dbReference>
<keyword evidence="1" id="KW-0472">Membrane</keyword>
<reference evidence="2" key="1">
    <citation type="journal article" date="2020" name="Stud. Mycol.">
        <title>101 Dothideomycetes genomes: a test case for predicting lifestyles and emergence of pathogens.</title>
        <authorList>
            <person name="Haridas S."/>
            <person name="Albert R."/>
            <person name="Binder M."/>
            <person name="Bloem J."/>
            <person name="Labutti K."/>
            <person name="Salamov A."/>
            <person name="Andreopoulos B."/>
            <person name="Baker S."/>
            <person name="Barry K."/>
            <person name="Bills G."/>
            <person name="Bluhm B."/>
            <person name="Cannon C."/>
            <person name="Castanera R."/>
            <person name="Culley D."/>
            <person name="Daum C."/>
            <person name="Ezra D."/>
            <person name="Gonzalez J."/>
            <person name="Henrissat B."/>
            <person name="Kuo A."/>
            <person name="Liang C."/>
            <person name="Lipzen A."/>
            <person name="Lutzoni F."/>
            <person name="Magnuson J."/>
            <person name="Mondo S."/>
            <person name="Nolan M."/>
            <person name="Ohm R."/>
            <person name="Pangilinan J."/>
            <person name="Park H.-J."/>
            <person name="Ramirez L."/>
            <person name="Alfaro M."/>
            <person name="Sun H."/>
            <person name="Tritt A."/>
            <person name="Yoshinaga Y."/>
            <person name="Zwiers L.-H."/>
            <person name="Turgeon B."/>
            <person name="Goodwin S."/>
            <person name="Spatafora J."/>
            <person name="Crous P."/>
            <person name="Grigoriev I."/>
        </authorList>
    </citation>
    <scope>NUCLEOTIDE SEQUENCE</scope>
    <source>
        <strain evidence="2">CBS 627.86</strain>
    </source>
</reference>
<keyword evidence="1" id="KW-1133">Transmembrane helix</keyword>
<dbReference type="EMBL" id="ML977335">
    <property type="protein sequence ID" value="KAF2111303.1"/>
    <property type="molecule type" value="Genomic_DNA"/>
</dbReference>
<name>A0A6A5YWT9_9PLEO</name>
<evidence type="ECO:0000256" key="1">
    <source>
        <dbReference type="SAM" id="Phobius"/>
    </source>
</evidence>
<evidence type="ECO:0000313" key="3">
    <source>
        <dbReference type="Proteomes" id="UP000799770"/>
    </source>
</evidence>
<dbReference type="OrthoDB" id="3501153at2759"/>
<dbReference type="PANTHER" id="PTHR35896">
    <property type="entry name" value="IG-LIKE DOMAIN-CONTAINING PROTEIN"/>
    <property type="match status" value="1"/>
</dbReference>
<sequence>MSRSPRNSLSEELVQIEENTPFVSEAENGYFTHQIHRLPPYKGNKAFWRDRGLRLAQLCILCLAIWGAYSLTLSPFFDRYSASSTHRPINTDAFICDCGASTEEAQGRGCRFVEMAAAWLPPKCIDSELSDEFDTAGPGPNGEWPYYLDSSRNHQISKVDVAILADTGGVFYSTWEWHVKHCTYQWRLDYRRKWSGTIVEPRYDHESHITHCEGIIFSDQQASVGSIVRLNSSNHQPVLHHEDGSHHVHD</sequence>
<protein>
    <submittedName>
        <fullName evidence="2">Uncharacterized protein</fullName>
    </submittedName>
</protein>
<feature type="transmembrane region" description="Helical" evidence="1">
    <location>
        <begin position="55"/>
        <end position="77"/>
    </location>
</feature>